<feature type="compositionally biased region" description="Low complexity" evidence="3">
    <location>
        <begin position="2683"/>
        <end position="2700"/>
    </location>
</feature>
<feature type="compositionally biased region" description="Basic and acidic residues" evidence="3">
    <location>
        <begin position="99"/>
        <end position="117"/>
    </location>
</feature>
<feature type="compositionally biased region" description="Acidic residues" evidence="3">
    <location>
        <begin position="1950"/>
        <end position="1959"/>
    </location>
</feature>
<evidence type="ECO:0000259" key="4">
    <source>
        <dbReference type="PROSITE" id="PS50126"/>
    </source>
</evidence>
<feature type="region of interest" description="Disordered" evidence="3">
    <location>
        <begin position="2449"/>
        <end position="2486"/>
    </location>
</feature>
<dbReference type="CDD" id="cd00164">
    <property type="entry name" value="S1_like"/>
    <property type="match status" value="1"/>
</dbReference>
<organism evidence="5 7">
    <name type="scientific">Neospora caninum (strain Liverpool)</name>
    <dbReference type="NCBI Taxonomy" id="572307"/>
    <lineage>
        <taxon>Eukaryota</taxon>
        <taxon>Sar</taxon>
        <taxon>Alveolata</taxon>
        <taxon>Apicomplexa</taxon>
        <taxon>Conoidasida</taxon>
        <taxon>Coccidia</taxon>
        <taxon>Eucoccidiorida</taxon>
        <taxon>Eimeriorina</taxon>
        <taxon>Sarcocystidae</taxon>
        <taxon>Neospora</taxon>
    </lineage>
</organism>
<feature type="domain" description="S1 motif" evidence="4">
    <location>
        <begin position="1234"/>
        <end position="1311"/>
    </location>
</feature>
<dbReference type="EMBL" id="FR823391">
    <property type="protein sequence ID" value="CBZ54325.1"/>
    <property type="molecule type" value="Genomic_DNA"/>
</dbReference>
<feature type="region of interest" description="Disordered" evidence="3">
    <location>
        <begin position="1623"/>
        <end position="1656"/>
    </location>
</feature>
<dbReference type="SUPFAM" id="SSF50249">
    <property type="entry name" value="Nucleic acid-binding proteins"/>
    <property type="match status" value="3"/>
</dbReference>
<dbReference type="EMBL" id="LN714485">
    <property type="protein sequence ID" value="CEL69030.1"/>
    <property type="molecule type" value="Genomic_DNA"/>
</dbReference>
<dbReference type="PANTHER" id="PTHR23270">
    <property type="entry name" value="PROGRAMMED CELL DEATH PROTEIN 11 PRE-RRNA PROCESSING PROTEIN RRP5"/>
    <property type="match status" value="1"/>
</dbReference>
<proteinExistence type="predicted"/>
<feature type="region of interest" description="Disordered" evidence="3">
    <location>
        <begin position="177"/>
        <end position="196"/>
    </location>
</feature>
<feature type="compositionally biased region" description="Basic and acidic residues" evidence="3">
    <location>
        <begin position="1933"/>
        <end position="1948"/>
    </location>
</feature>
<feature type="domain" description="S1 motif" evidence="4">
    <location>
        <begin position="736"/>
        <end position="808"/>
    </location>
</feature>
<dbReference type="GO" id="GO:0032040">
    <property type="term" value="C:small-subunit processome"/>
    <property type="evidence" value="ECO:0007669"/>
    <property type="project" value="TreeGrafter"/>
</dbReference>
<feature type="compositionally biased region" description="Basic and acidic residues" evidence="3">
    <location>
        <begin position="379"/>
        <end position="407"/>
    </location>
</feature>
<evidence type="ECO:0000256" key="2">
    <source>
        <dbReference type="ARBA" id="ARBA00022552"/>
    </source>
</evidence>
<feature type="region of interest" description="Disordered" evidence="3">
    <location>
        <begin position="2615"/>
        <end position="2777"/>
    </location>
</feature>
<dbReference type="PANTHER" id="PTHR23270:SF10">
    <property type="entry name" value="PROTEIN RRP5 HOMOLOG"/>
    <property type="match status" value="1"/>
</dbReference>
<dbReference type="VEuPathDB" id="ToxoDB:NCLIV_047560"/>
<dbReference type="SMART" id="SM00316">
    <property type="entry name" value="S1"/>
    <property type="match status" value="7"/>
</dbReference>
<dbReference type="Gene3D" id="2.40.50.140">
    <property type="entry name" value="Nucleic acid-binding proteins"/>
    <property type="match status" value="3"/>
</dbReference>
<dbReference type="InterPro" id="IPR011990">
    <property type="entry name" value="TPR-like_helical_dom_sf"/>
</dbReference>
<reference evidence="7" key="3">
    <citation type="journal article" date="2012" name="PLoS Pathog.">
        <title>Comparative genomics of the apicomplexan parasites Toxoplasma gondii and Neospora caninum: Coccidia differing in host range and transmission strategy.</title>
        <authorList>
            <person name="Reid A.J."/>
            <person name="Vermont S.J."/>
            <person name="Cotton J.A."/>
            <person name="Harris D."/>
            <person name="Hill-Cawthorne G.A."/>
            <person name="Konen-Waisman S."/>
            <person name="Latham S.M."/>
            <person name="Mourier T."/>
            <person name="Norton R."/>
            <person name="Quail M.A."/>
            <person name="Sanders M."/>
            <person name="Shanmugam D."/>
            <person name="Sohal A."/>
            <person name="Wasmuth J.D."/>
            <person name="Brunk B."/>
            <person name="Grigg M.E."/>
            <person name="Howard J.C."/>
            <person name="Parkinson J."/>
            <person name="Roos D.S."/>
            <person name="Trees A.J."/>
            <person name="Berriman M."/>
            <person name="Pain A."/>
            <person name="Wastling J.M."/>
        </authorList>
    </citation>
    <scope>NUCLEOTIDE SEQUENCE [LARGE SCALE GENOMIC DNA]</scope>
    <source>
        <strain evidence="7">Liverpool</strain>
    </source>
</reference>
<dbReference type="RefSeq" id="XP_003884356.1">
    <property type="nucleotide sequence ID" value="XM_003884307.1"/>
</dbReference>
<feature type="region of interest" description="Disordered" evidence="3">
    <location>
        <begin position="1059"/>
        <end position="1100"/>
    </location>
</feature>
<reference evidence="5" key="2">
    <citation type="submission" date="2011-03" db="EMBL/GenBank/DDBJ databases">
        <title>Comparative genomics and transcriptomics of Neospora caninum and Toxoplasma gondii.</title>
        <authorList>
            <person name="Reid A.J."/>
            <person name="Sohal A."/>
            <person name="Harris D."/>
            <person name="Quail M."/>
            <person name="Sanders M."/>
            <person name="Berriman M."/>
            <person name="Wastling J.M."/>
            <person name="Pain A."/>
        </authorList>
    </citation>
    <scope>NUCLEOTIDE SEQUENCE</scope>
    <source>
        <strain evidence="5">Liverpool</strain>
    </source>
</reference>
<dbReference type="Gene3D" id="1.25.40.10">
    <property type="entry name" value="Tetratricopeptide repeat domain"/>
    <property type="match status" value="1"/>
</dbReference>
<keyword evidence="7" id="KW-1185">Reference proteome</keyword>
<dbReference type="Proteomes" id="UP000007494">
    <property type="component" value="Chromosome X"/>
</dbReference>
<accession>F0VM47</accession>
<dbReference type="GeneID" id="13442256"/>
<evidence type="ECO:0000313" key="6">
    <source>
        <dbReference type="EMBL" id="CEL69030.1"/>
    </source>
</evidence>
<feature type="compositionally biased region" description="Basic residues" evidence="3">
    <location>
        <begin position="1629"/>
        <end position="1638"/>
    </location>
</feature>
<feature type="region of interest" description="Disordered" evidence="3">
    <location>
        <begin position="366"/>
        <end position="407"/>
    </location>
</feature>
<comment type="subcellular location">
    <subcellularLocation>
        <location evidence="1">Nucleus</location>
        <location evidence="1">Nucleolus</location>
    </subcellularLocation>
</comment>
<feature type="region of interest" description="Disordered" evidence="3">
    <location>
        <begin position="2130"/>
        <end position="2151"/>
    </location>
</feature>
<feature type="region of interest" description="Disordered" evidence="3">
    <location>
        <begin position="503"/>
        <end position="537"/>
    </location>
</feature>
<keyword evidence="2" id="KW-0698">rRNA processing</keyword>
<feature type="region of interest" description="Disordered" evidence="3">
    <location>
        <begin position="1"/>
        <end position="83"/>
    </location>
</feature>
<dbReference type="OMA" id="QHINYRE"/>
<feature type="compositionally biased region" description="Polar residues" evidence="3">
    <location>
        <begin position="177"/>
        <end position="188"/>
    </location>
</feature>
<feature type="compositionally biased region" description="Low complexity" evidence="3">
    <location>
        <begin position="1304"/>
        <end position="1318"/>
    </location>
</feature>
<feature type="region of interest" description="Disordered" evidence="3">
    <location>
        <begin position="1819"/>
        <end position="1846"/>
    </location>
</feature>
<evidence type="ECO:0000256" key="3">
    <source>
        <dbReference type="SAM" id="MobiDB-lite"/>
    </source>
</evidence>
<dbReference type="SUPFAM" id="SSF48452">
    <property type="entry name" value="TPR-like"/>
    <property type="match status" value="1"/>
</dbReference>
<feature type="compositionally biased region" description="Basic and acidic residues" evidence="3">
    <location>
        <begin position="2750"/>
        <end position="2777"/>
    </location>
</feature>
<feature type="domain" description="S1 motif" evidence="4">
    <location>
        <begin position="2513"/>
        <end position="2594"/>
    </location>
</feature>
<dbReference type="GO" id="GO:0006364">
    <property type="term" value="P:rRNA processing"/>
    <property type="evidence" value="ECO:0007669"/>
    <property type="project" value="UniProtKB-KW"/>
</dbReference>
<dbReference type="GO" id="GO:0003723">
    <property type="term" value="F:RNA binding"/>
    <property type="evidence" value="ECO:0007669"/>
    <property type="project" value="TreeGrafter"/>
</dbReference>
<feature type="region of interest" description="Disordered" evidence="3">
    <location>
        <begin position="439"/>
        <end position="468"/>
    </location>
</feature>
<feature type="region of interest" description="Disordered" evidence="3">
    <location>
        <begin position="1933"/>
        <end position="2012"/>
    </location>
</feature>
<dbReference type="SMART" id="SM00386">
    <property type="entry name" value="HAT"/>
    <property type="match status" value="3"/>
</dbReference>
<evidence type="ECO:0000256" key="1">
    <source>
        <dbReference type="ARBA" id="ARBA00004604"/>
    </source>
</evidence>
<dbReference type="InterPro" id="IPR003107">
    <property type="entry name" value="HAT"/>
</dbReference>
<feature type="compositionally biased region" description="Basic and acidic residues" evidence="3">
    <location>
        <begin position="2473"/>
        <end position="2486"/>
    </location>
</feature>
<reference evidence="6" key="4">
    <citation type="journal article" date="2015" name="PLoS ONE">
        <title>Comprehensive Evaluation of Toxoplasma gondii VEG and Neospora caninum LIV Genomes with Tachyzoite Stage Transcriptome and Proteome Defines Novel Transcript Features.</title>
        <authorList>
            <person name="Ramaprasad A."/>
            <person name="Mourier T."/>
            <person name="Naeem R."/>
            <person name="Malas T.B."/>
            <person name="Moussa E."/>
            <person name="Panigrahi A."/>
            <person name="Vermont S.J."/>
            <person name="Otto T.D."/>
            <person name="Wastling J."/>
            <person name="Pain A."/>
        </authorList>
    </citation>
    <scope>NUCLEOTIDE SEQUENCE</scope>
    <source>
        <strain evidence="6">Liverpool</strain>
    </source>
</reference>
<dbReference type="InParanoid" id="F0VM47"/>
<feature type="region of interest" description="Disordered" evidence="3">
    <location>
        <begin position="1565"/>
        <end position="1611"/>
    </location>
</feature>
<feature type="compositionally biased region" description="Basic and acidic residues" evidence="3">
    <location>
        <begin position="1570"/>
        <end position="1583"/>
    </location>
</feature>
<dbReference type="InterPro" id="IPR045209">
    <property type="entry name" value="Rrp5"/>
</dbReference>
<feature type="region of interest" description="Disordered" evidence="3">
    <location>
        <begin position="1303"/>
        <end position="1338"/>
    </location>
</feature>
<feature type="region of interest" description="Disordered" evidence="3">
    <location>
        <begin position="99"/>
        <end position="127"/>
    </location>
</feature>
<dbReference type="eggNOG" id="KOG1070">
    <property type="taxonomic scope" value="Eukaryota"/>
</dbReference>
<protein>
    <submittedName>
        <fullName evidence="6">Pre-rRNA processing protein</fullName>
    </submittedName>
</protein>
<dbReference type="InterPro" id="IPR012340">
    <property type="entry name" value="NA-bd_OB-fold"/>
</dbReference>
<feature type="compositionally biased region" description="Basic residues" evidence="3">
    <location>
        <begin position="448"/>
        <end position="461"/>
    </location>
</feature>
<dbReference type="PROSITE" id="PS50126">
    <property type="entry name" value="S1"/>
    <property type="match status" value="3"/>
</dbReference>
<feature type="compositionally biased region" description="Basic and acidic residues" evidence="3">
    <location>
        <begin position="1999"/>
        <end position="2012"/>
    </location>
</feature>
<name>F0VM47_NEOCL</name>
<dbReference type="OrthoDB" id="412781at2759"/>
<reference evidence="5" key="1">
    <citation type="submission" date="2011-02" db="EMBL/GenBank/DDBJ databases">
        <authorList>
            <person name="Aslett M."/>
        </authorList>
    </citation>
    <scope>NUCLEOTIDE SEQUENCE</scope>
    <source>
        <strain evidence="5">Liverpool</strain>
    </source>
</reference>
<feature type="compositionally biased region" description="Low complexity" evidence="3">
    <location>
        <begin position="526"/>
        <end position="537"/>
    </location>
</feature>
<feature type="compositionally biased region" description="Low complexity" evidence="3">
    <location>
        <begin position="32"/>
        <end position="83"/>
    </location>
</feature>
<sequence>MAQTHRGRSGLSLTSVLPEEADFPRAAPRHLSSSNSGASSQTSRSASSTSRPGKGQQPARAASASRGPASSSAQYAPFSSSFPATPSAFSPAALAGEVRRREKLSSAQKDRGLRADPDSGVCSPQSGEHLERLVRPVEAGDVSPGSLLLGVVAEIHANELIVHLPYGMMGYVPRTQAQEATPGSTPGASASYGRAVSEAEDFEGDATWEANAARGRGSKAAGGHPNMLPLTRSHFVGQIVQTVVLGGGREGRNVEGEGDAHRRSPQSSSVLLLSLRPSLFNAGLSLDALAPSMVVPASIAAVEEHGYMLSFGVHELSGFLRFPPQSPPAGERLPLHSVVSVRVDKVNQPAKVVICSLPGDGEAEMVSASEADGAPTAGSRKERETKEAILEKKRGEAAAEGRKAETRDAPLPLKASLDWTAVKPGLLVQAKVAQLVRQRDLTTAEARRHGKQEKRERKRRGASAEGDRELRLAEEVRALTVTCLNGLPGVVLQAHLGNPLELPAPQASSLDKKGVKRPNAKDAPVSEASSASSSAATTSEDLEAILQRYEAHVDALQGRIVVGRVVAALPDVRRVYICLLPHLVAWRPSDASLALSRPGAFLRGASCVVQTPLSQAGDLRALLAVSAPGSQPHTEEAAKGEACEGSTGAASAAAVDARLVLVRIPARFGTHANAAWRKKGKDGNGAAALLTPGGLLGPGAECRVLFVDRFLGEIVAGNASAVLKDKLLTPFDLEAGDFVLGSVTKILFGRGERDAERKQKADGRDGVVVSLSPHLSAFVPLYQLSDVPLSTMPAFVSIGATLKLRVISRVCCASCSALDGPMNKNFFYFFPSAPLPHPGAAAAYSLARRHGSGVMVSGGGGRVRLFLTAKKSLLQQAERPLSFLTKELTCACDLPHDPLEGGAPGDSLVCAPAGSLVEGAIVTAYIGEVKAARAGGAPNKGRDRHELPFVSLVFLGGLKAQLTKDQVARAVQEGRSLTVGALMKVRILSINCMRRSFRVSLDLGGLTGDAASKSGADRGRPLSHLSSLKTGFAVLRRNAYILAITEEGVFVALRSSAGSDGAAETDEPRGQKAEKKAKGEKNGKKQTGGNPEDGSGSPPVLAFVPKLHLSDEVRLAEELCSLMKVGSNLPFDAVVLSPAAAVRPGAPVQLWREDATEGLSRADGLEDSRVAQVAKLLARELEQKDEDQTSTERVVRDVCLLSCKPSLRKSASDGSFVTGSSSLAVMAGAKSGQPRVLFGYVRRVGGFGLLVSFGAWQLTGLVPHSYISDSFVEGDAHLHRLYREGMTVRACVVSVHEKAEAGTQAPALAAGKAEGAQEPARRASKTGGATSGEAEDRQCKGKPLQFVVDIRPRRLSVLQRQEASGEAETKRARGTLGIDMLSSLLDQRELAAQLGRAPGGESRGKPSHGAETASWGMNAFHVGQLVEGRVTQVLPNCLLVALESPVSRASTCGEEARRAAGDGDSADEVAKAAAPAATGVVLEHQLPEGETMDSLSQRQAAQISKTGQGLKMTFVTLDVDWVTGIIDLSCRRRLIEPLEKVRNALLQAAADGRMYAHFALHGSGLARTTDSTESKPKTGDRDGPNAQRASGAKGESKKKGLPGGDAHSESVITEPLPTSLLSAASHAKQSSKKQKRSRSSGEADLEPPSEPRAWELPRQLLPPRVLARIHELCVASPPSSAEVQVENAAYAVLVADFALTLTISSSPAPAASKGSLTVNLPLFLFTLSCRNNTLQPCQLSSAAFDTPGPSAASAQAAHATAASVSLSRFLARHPSSGVLLADCCWERHQQALIEAQQKRGTRSKNRFVRDQLQKVLRGESPSSFAHPWDGPGAGSDAGRGLRGQALSSVEDVEKDVTVGKLLRCRVTAVGPTVALARLKKPKKALLIRLHAANAVAGSPMTPALGACITPFKHLHPGSIVDVRVLRLHRDEGAPAEAKQVRREKRQEQAADAEDSDSGDEPQAASATRKNEWTADVELVPQPSARALDAADDALKRRRSENEGKRSRAEIEAEDPRWAVVEHVGPRGLKIHCGVREAALPAPGDGDSAAPSKKRKLARCAAASSEVRMGGFAGGEERGRIEWGDTVRGAAQEAPQKQYKVGEVLSVMPLPVVACTRAVFEEALGKFAAKKNNENGDETESGGPGERKGSGRTLLRTYAVVTQAEGGDKRSHSKLSCAPVPRPLREVFTSLPAALSAWSAWRFPPNAVCWGVVHHFLSAPFAVAVQLSSVALSPRDGEATRPSLRTSGGSTDTHELVQLPILAAVHVAEVLDDWVSDPVKRLDLKVGQAVKVKILPIAQRGENGRTDKTASRSGLPLEASLRLSQVEAKEGLRSDALRSGDLRSDALRFENLEVGQEVSGLVVSSGQAGVFVAVSRSLTLRIKLQKLLSENAGATTPAKTRGTEAAESPAGVVASRLVTGDEAKALFPVGRLVQNIRIVALDPETRRIEGSLRPSSVKKRTDGEGADGTGETGESAKAHQKDEKARPGFENLTARADSEAKRTANRLLEKLNVGDVIDGRVRGLETFGVFVRLEDGEDGDQDRISLDVLCHVSEMGGNDWQEKRARLQRLQKGDLVRGRVTKIDRAQGKAWISLDAEVFDSEEGASEEEDLLALAGEESSDEDMTGLDRPHATRKNRQAMEVDFEDEGRKKKHREAGKQEGSEDESPGAVDGGDSSADEGEEAGGSWSAGISASAHSWGWSETGPSANEGGANGESDVLMSDSEGELDTTQPDLNDADEDDEKKSKAARRRHEEEARRQEEETRRLEDNAGRSWMEDPRSPEDFERLVLVNGNSAAVWIRQVEISGDSAHAESRRRQAMNYMAYYLKLNELQMARQVAERAIQHINYREEQERSSVWIAYLNLECVYGDRVDEIFKRAVQYNDSKKIHYQMTFIYEKARQLDKARQMCEKCCEKFPESQKMWVRHLTLLYTALDAASAARDLMLQALFRLPRRKHIEFVATCARLEYKHGSKERGQTYFEKLLAEHPKRTDIWSQYVDAHIAAHTPPRCVPANLQSIRVLFERTTSLQLKLRKMKFFFTRWLGFEKQHGTAETQARVRAKARQFVQSVENKIRQES</sequence>
<dbReference type="InterPro" id="IPR003029">
    <property type="entry name" value="S1_domain"/>
</dbReference>
<evidence type="ECO:0000313" key="5">
    <source>
        <dbReference type="EMBL" id="CBZ54325.1"/>
    </source>
</evidence>
<evidence type="ECO:0000313" key="7">
    <source>
        <dbReference type="Proteomes" id="UP000007494"/>
    </source>
</evidence>
<feature type="compositionally biased region" description="Basic and acidic residues" evidence="3">
    <location>
        <begin position="1066"/>
        <end position="1083"/>
    </location>
</feature>
<gene>
    <name evidence="6" type="ORF">BN1204_047560</name>
    <name evidence="5" type="ORF">NCLIV_047560</name>
</gene>
<feature type="compositionally biased region" description="Gly residues" evidence="3">
    <location>
        <begin position="1831"/>
        <end position="1841"/>
    </location>
</feature>